<feature type="non-terminal residue" evidence="1">
    <location>
        <position position="1"/>
    </location>
</feature>
<feature type="non-terminal residue" evidence="1">
    <location>
        <position position="147"/>
    </location>
</feature>
<name>A0A699W9Z1_TANCI</name>
<dbReference type="EMBL" id="BKCJ011597460">
    <property type="protein sequence ID" value="GFD43440.1"/>
    <property type="molecule type" value="Genomic_DNA"/>
</dbReference>
<dbReference type="AlphaFoldDB" id="A0A699W9Z1"/>
<organism evidence="1">
    <name type="scientific">Tanacetum cinerariifolium</name>
    <name type="common">Dalmatian daisy</name>
    <name type="synonym">Chrysanthemum cinerariifolium</name>
    <dbReference type="NCBI Taxonomy" id="118510"/>
    <lineage>
        <taxon>Eukaryota</taxon>
        <taxon>Viridiplantae</taxon>
        <taxon>Streptophyta</taxon>
        <taxon>Embryophyta</taxon>
        <taxon>Tracheophyta</taxon>
        <taxon>Spermatophyta</taxon>
        <taxon>Magnoliopsida</taxon>
        <taxon>eudicotyledons</taxon>
        <taxon>Gunneridae</taxon>
        <taxon>Pentapetalae</taxon>
        <taxon>asterids</taxon>
        <taxon>campanulids</taxon>
        <taxon>Asterales</taxon>
        <taxon>Asteraceae</taxon>
        <taxon>Asteroideae</taxon>
        <taxon>Anthemideae</taxon>
        <taxon>Anthemidinae</taxon>
        <taxon>Tanacetum</taxon>
    </lineage>
</organism>
<reference evidence="1" key="1">
    <citation type="journal article" date="2019" name="Sci. Rep.">
        <title>Draft genome of Tanacetum cinerariifolium, the natural source of mosquito coil.</title>
        <authorList>
            <person name="Yamashiro T."/>
            <person name="Shiraishi A."/>
            <person name="Satake H."/>
            <person name="Nakayama K."/>
        </authorList>
    </citation>
    <scope>NUCLEOTIDE SEQUENCE</scope>
</reference>
<gene>
    <name evidence="1" type="ORF">Tci_915409</name>
</gene>
<accession>A0A699W9Z1</accession>
<proteinExistence type="predicted"/>
<sequence length="147" mass="16019">QAQREAGALAEGGMNLHLAFVVIGDDEIRDRQAEPGALTDLLGREERLEGAFAHGLGHPDTVVLYLNLSPWRIQAGAQNDASWLFFVFALVNGLRGILEQVEQHLLQFIGGARHRTEFGVKLANDVLTLEVEPDGQVEVVAGDFHGL</sequence>
<evidence type="ECO:0000313" key="1">
    <source>
        <dbReference type="EMBL" id="GFD43440.1"/>
    </source>
</evidence>
<protein>
    <submittedName>
        <fullName evidence="1">Uncharacterized protein</fullName>
    </submittedName>
</protein>
<comment type="caution">
    <text evidence="1">The sequence shown here is derived from an EMBL/GenBank/DDBJ whole genome shotgun (WGS) entry which is preliminary data.</text>
</comment>